<dbReference type="PANTHER" id="PTHR22901">
    <property type="entry name" value="SIALATE O-ACETYLESTERASE"/>
    <property type="match status" value="1"/>
</dbReference>
<dbReference type="InterPro" id="IPR005181">
    <property type="entry name" value="SASA"/>
</dbReference>
<dbReference type="EMBL" id="FZNX01000001">
    <property type="protein sequence ID" value="SNR31130.1"/>
    <property type="molecule type" value="Genomic_DNA"/>
</dbReference>
<dbReference type="GO" id="GO:0005975">
    <property type="term" value="P:carbohydrate metabolic process"/>
    <property type="evidence" value="ECO:0007669"/>
    <property type="project" value="TreeGrafter"/>
</dbReference>
<feature type="signal peptide" evidence="3">
    <location>
        <begin position="1"/>
        <end position="23"/>
    </location>
</feature>
<evidence type="ECO:0000256" key="3">
    <source>
        <dbReference type="SAM" id="SignalP"/>
    </source>
</evidence>
<organism evidence="6 7">
    <name type="scientific">Lutibacter flavus</name>
    <dbReference type="NCBI Taxonomy" id="691689"/>
    <lineage>
        <taxon>Bacteria</taxon>
        <taxon>Pseudomonadati</taxon>
        <taxon>Bacteroidota</taxon>
        <taxon>Flavobacteriia</taxon>
        <taxon>Flavobacteriales</taxon>
        <taxon>Flavobacteriaceae</taxon>
        <taxon>Lutibacter</taxon>
    </lineage>
</organism>
<evidence type="ECO:0000313" key="7">
    <source>
        <dbReference type="Proteomes" id="UP000198412"/>
    </source>
</evidence>
<protein>
    <submittedName>
        <fullName evidence="6">Sialate O-acetylesterase</fullName>
    </submittedName>
</protein>
<dbReference type="GO" id="GO:0001681">
    <property type="term" value="F:sialate O-acetylesterase activity"/>
    <property type="evidence" value="ECO:0007669"/>
    <property type="project" value="InterPro"/>
</dbReference>
<evidence type="ECO:0000313" key="6">
    <source>
        <dbReference type="EMBL" id="SNR31130.1"/>
    </source>
</evidence>
<dbReference type="GO" id="GO:0004553">
    <property type="term" value="F:hydrolase activity, hydrolyzing O-glycosyl compounds"/>
    <property type="evidence" value="ECO:0007669"/>
    <property type="project" value="UniProtKB-ARBA"/>
</dbReference>
<feature type="domain" description="Beta-galactosidase jelly roll" evidence="5">
    <location>
        <begin position="289"/>
        <end position="364"/>
    </location>
</feature>
<dbReference type="PANTHER" id="PTHR22901:SF0">
    <property type="entry name" value="SIALATE O-ACETYLESTERASE"/>
    <property type="match status" value="1"/>
</dbReference>
<proteinExistence type="predicted"/>
<evidence type="ECO:0000256" key="2">
    <source>
        <dbReference type="ARBA" id="ARBA00023295"/>
    </source>
</evidence>
<dbReference type="OrthoDB" id="9816001at2"/>
<dbReference type="Pfam" id="PF03629">
    <property type="entry name" value="SASA"/>
    <property type="match status" value="2"/>
</dbReference>
<dbReference type="InterPro" id="IPR039329">
    <property type="entry name" value="SIAE"/>
</dbReference>
<dbReference type="InterPro" id="IPR036514">
    <property type="entry name" value="SGNH_hydro_sf"/>
</dbReference>
<dbReference type="Gene3D" id="3.40.50.1110">
    <property type="entry name" value="SGNH hydrolase"/>
    <property type="match status" value="2"/>
</dbReference>
<evidence type="ECO:0000259" key="5">
    <source>
        <dbReference type="Pfam" id="PF13364"/>
    </source>
</evidence>
<keyword evidence="1" id="KW-0378">Hydrolase</keyword>
<dbReference type="SUPFAM" id="SSF52266">
    <property type="entry name" value="SGNH hydrolase"/>
    <property type="match status" value="1"/>
</dbReference>
<sequence length="645" mass="72945">MKFKATKLLLVLITLLVSTSMFSQLKVSKLFNNHMVIQRNHDINVWGEHKKGKKITVKFNNKSYKTKSNSKGAWKVTLPKMKEGGPLEMTIKSGKETIIINDILIGDVWICSGQSNMEWIVKNSNNAIAEIENANDLNIRHFKVPLSSANSPEKELAGGEWNIGNPENVGDFTAVGYFFAKNLRASNSNVPIGLINTSWGGSRIEPWMSAEVLGIKNAKDFFDNVQKKSDTEFMKQVDVYKKVFPNLTEEDQGFVNNEPIWAKENLDESDWIQIKVPAMWEYEGFEGLDGFAWYRTTINLTEDEAANKITLGLGKIDDSDYVWINGNKVGETIQEYSSTRVYEVDAKNLKQGINTIAIRVDDTGGGGGIYGDATDLFVKTSKRTSSLAKNWSFKVGSYRKPYMGVNQISTLLYNKMIYPLLNFPIKGAIWYQGESNANSLEEAKKYSELFPTMIKQWRKDWKIGDFPFLWVQLANYMEPQEPSVESNWAVLRESQSKTLQLSNTGEAVIIELGEAGDIHPKNKQDVGYRLSLAARKTAYNQNIVYSGPTFKSQEIKDNKIVVSFNNIGSGLQTKDKYGYVKGFSIAGADKKFIWAKATIENNNVIVWNETIEKPLYVRYAWADNPDDANLYNKENLPTTPFRTDN</sequence>
<keyword evidence="2" id="KW-0326">Glycosidase</keyword>
<feature type="domain" description="Sialate O-acetylesterase" evidence="4">
    <location>
        <begin position="107"/>
        <end position="210"/>
    </location>
</feature>
<dbReference type="AlphaFoldDB" id="A0A238V9Q2"/>
<accession>A0A238V9Q2</accession>
<dbReference type="Pfam" id="PF13364">
    <property type="entry name" value="BetaGal_ABD2"/>
    <property type="match status" value="1"/>
</dbReference>
<dbReference type="InterPro" id="IPR008979">
    <property type="entry name" value="Galactose-bd-like_sf"/>
</dbReference>
<reference evidence="7" key="1">
    <citation type="submission" date="2017-06" db="EMBL/GenBank/DDBJ databases">
        <authorList>
            <person name="Varghese N."/>
            <person name="Submissions S."/>
        </authorList>
    </citation>
    <scope>NUCLEOTIDE SEQUENCE [LARGE SCALE GENOMIC DNA]</scope>
    <source>
        <strain evidence="7">DSM 27993</strain>
    </source>
</reference>
<keyword evidence="3" id="KW-0732">Signal</keyword>
<dbReference type="RefSeq" id="WP_089376536.1">
    <property type="nucleotide sequence ID" value="NZ_FZNX01000001.1"/>
</dbReference>
<feature type="chain" id="PRO_5013008977" evidence="3">
    <location>
        <begin position="24"/>
        <end position="645"/>
    </location>
</feature>
<feature type="domain" description="Sialate O-acetylesterase" evidence="4">
    <location>
        <begin position="412"/>
        <end position="504"/>
    </location>
</feature>
<evidence type="ECO:0000259" key="4">
    <source>
        <dbReference type="Pfam" id="PF03629"/>
    </source>
</evidence>
<evidence type="ECO:0000256" key="1">
    <source>
        <dbReference type="ARBA" id="ARBA00022801"/>
    </source>
</evidence>
<keyword evidence="7" id="KW-1185">Reference proteome</keyword>
<gene>
    <name evidence="6" type="ORF">SAMN04488111_0161</name>
</gene>
<name>A0A238V9Q2_9FLAO</name>
<dbReference type="Proteomes" id="UP000198412">
    <property type="component" value="Unassembled WGS sequence"/>
</dbReference>
<dbReference type="SUPFAM" id="SSF49785">
    <property type="entry name" value="Galactose-binding domain-like"/>
    <property type="match status" value="1"/>
</dbReference>
<dbReference type="InterPro" id="IPR025300">
    <property type="entry name" value="BetaGal_jelly_roll_dom"/>
</dbReference>